<comment type="subcellular location">
    <subcellularLocation>
        <location evidence="1">Secreted</location>
    </subcellularLocation>
</comment>
<dbReference type="CDD" id="cd00063">
    <property type="entry name" value="FN3"/>
    <property type="match status" value="2"/>
</dbReference>
<organism evidence="10">
    <name type="scientific">Paenibacillus sp. SYP-B3998</name>
    <dbReference type="NCBI Taxonomy" id="2678564"/>
    <lineage>
        <taxon>Bacteria</taxon>
        <taxon>Bacillati</taxon>
        <taxon>Bacillota</taxon>
        <taxon>Bacilli</taxon>
        <taxon>Bacillales</taxon>
        <taxon>Paenibacillaceae</taxon>
        <taxon>Paenibacillus</taxon>
    </lineage>
</organism>
<evidence type="ECO:0000256" key="4">
    <source>
        <dbReference type="ARBA" id="ARBA00022801"/>
    </source>
</evidence>
<keyword evidence="6" id="KW-0326">Glycosidase</keyword>
<keyword evidence="5" id="KW-0119">Carbohydrate metabolism</keyword>
<feature type="domain" description="Fibronectin type-III" evidence="9">
    <location>
        <begin position="256"/>
        <end position="343"/>
    </location>
</feature>
<gene>
    <name evidence="10" type="ORF">GK047_09735</name>
</gene>
<keyword evidence="4" id="KW-0378">Hydrolase</keyword>
<dbReference type="SMART" id="SM00495">
    <property type="entry name" value="ChtBD3"/>
    <property type="match status" value="1"/>
</dbReference>
<dbReference type="PANTHER" id="PTHR34823:SF1">
    <property type="entry name" value="CHITIN-BINDING TYPE-4 DOMAIN-CONTAINING PROTEIN"/>
    <property type="match status" value="1"/>
</dbReference>
<dbReference type="SMART" id="SM00060">
    <property type="entry name" value="FN3"/>
    <property type="match status" value="2"/>
</dbReference>
<dbReference type="InterPro" id="IPR013783">
    <property type="entry name" value="Ig-like_fold"/>
</dbReference>
<dbReference type="FunFam" id="2.70.50.50:FF:000001">
    <property type="entry name" value="Chitin-binding protein"/>
    <property type="match status" value="1"/>
</dbReference>
<dbReference type="FunFam" id="2.60.40.10:FF:001114">
    <property type="entry name" value="Chitinase A1"/>
    <property type="match status" value="1"/>
</dbReference>
<dbReference type="Gene3D" id="2.60.40.10">
    <property type="entry name" value="Immunoglobulins"/>
    <property type="match status" value="2"/>
</dbReference>
<keyword evidence="8" id="KW-0472">Membrane</keyword>
<feature type="transmembrane region" description="Helical" evidence="8">
    <location>
        <begin position="53"/>
        <end position="71"/>
    </location>
</feature>
<dbReference type="Gene3D" id="2.10.10.20">
    <property type="entry name" value="Carbohydrate-binding module superfamily 5/12"/>
    <property type="match status" value="1"/>
</dbReference>
<dbReference type="Pfam" id="PF00041">
    <property type="entry name" value="fn3"/>
    <property type="match status" value="2"/>
</dbReference>
<sequence>MCCKTFTLTRREGGFNRLQSREGAFKSCIPFALKEEVNVAIASQYSKSIGLKLLVAFVLILGVAAFTRIFAGNASAHGYLESPASRSSLCQQGQNTNCGQIQYEPQSLEAIGSFPQSGPEDGKIAGAGKYPELYAQTPDRWKKVTMNGGKNTFTWHLTARHATSEWKYYITKKGWDPNKPLARADLDPTPFCYVNDGGAIPGQTVNHECNVPTDRSGYYLILGVWEIADTGNAFYNVIDVNLVNNGTGTDTTAPTSPSNLLATATTSTSVTLGWNASTDNVGVTGYQVYRGTALVATVSGTTLSYTDSGLTANTAYTYSVKAKDAAGNISSASNTISATTTGGTIDTQAPTAPGNLRVTATTSSSLALAWNASTDNVGVTGYQVFRGTALVTTVSGSSLTYTVTGLTASTAYTFTVKASDAAGNLSAASSSLSATTSADTGASAWIVNKAYLAGDLVTYNNVVYECRQPHTSLTGWEPANVPALWQVK</sequence>
<evidence type="ECO:0000256" key="6">
    <source>
        <dbReference type="ARBA" id="ARBA00023295"/>
    </source>
</evidence>
<dbReference type="Pfam" id="PF02839">
    <property type="entry name" value="CBM_5_12"/>
    <property type="match status" value="1"/>
</dbReference>
<evidence type="ECO:0000259" key="9">
    <source>
        <dbReference type="PROSITE" id="PS50853"/>
    </source>
</evidence>
<dbReference type="SUPFAM" id="SSF51055">
    <property type="entry name" value="Carbohydrate binding domain"/>
    <property type="match status" value="1"/>
</dbReference>
<dbReference type="InterPro" id="IPR004302">
    <property type="entry name" value="Cellulose/chitin-bd_N"/>
</dbReference>
<dbReference type="Gene3D" id="2.70.50.50">
    <property type="entry name" value="chitin-binding protein cbp21"/>
    <property type="match status" value="1"/>
</dbReference>
<dbReference type="Pfam" id="PF03067">
    <property type="entry name" value="LPMO_10"/>
    <property type="match status" value="1"/>
</dbReference>
<name>A0A6G3ZVY5_9BACL</name>
<dbReference type="EMBL" id="JAAIKC010000002">
    <property type="protein sequence ID" value="NEW06292.1"/>
    <property type="molecule type" value="Genomic_DNA"/>
</dbReference>
<dbReference type="InterPro" id="IPR003961">
    <property type="entry name" value="FN3_dom"/>
</dbReference>
<dbReference type="InterPro" id="IPR036573">
    <property type="entry name" value="CBM_sf_5/12"/>
</dbReference>
<proteinExistence type="predicted"/>
<dbReference type="PROSITE" id="PS50853">
    <property type="entry name" value="FN3"/>
    <property type="match status" value="2"/>
</dbReference>
<dbReference type="SUPFAM" id="SSF49265">
    <property type="entry name" value="Fibronectin type III"/>
    <property type="match status" value="1"/>
</dbReference>
<dbReference type="InterPro" id="IPR051024">
    <property type="entry name" value="GlcNAc_Chitin_IntDeg"/>
</dbReference>
<dbReference type="PANTHER" id="PTHR34823">
    <property type="entry name" value="GLCNAC-BINDING PROTEIN A"/>
    <property type="match status" value="1"/>
</dbReference>
<comment type="caution">
    <text evidence="10">The sequence shown here is derived from an EMBL/GenBank/DDBJ whole genome shotgun (WGS) entry which is preliminary data.</text>
</comment>
<dbReference type="AlphaFoldDB" id="A0A6G3ZVY5"/>
<accession>A0A6G3ZVY5</accession>
<evidence type="ECO:0000256" key="3">
    <source>
        <dbReference type="ARBA" id="ARBA00022729"/>
    </source>
</evidence>
<dbReference type="GO" id="GO:0000272">
    <property type="term" value="P:polysaccharide catabolic process"/>
    <property type="evidence" value="ECO:0007669"/>
    <property type="project" value="UniProtKB-KW"/>
</dbReference>
<evidence type="ECO:0000256" key="5">
    <source>
        <dbReference type="ARBA" id="ARBA00023277"/>
    </source>
</evidence>
<keyword evidence="8" id="KW-0812">Transmembrane</keyword>
<dbReference type="InterPro" id="IPR003610">
    <property type="entry name" value="CBM5/12"/>
</dbReference>
<dbReference type="InterPro" id="IPR036116">
    <property type="entry name" value="FN3_sf"/>
</dbReference>
<evidence type="ECO:0000256" key="2">
    <source>
        <dbReference type="ARBA" id="ARBA00022525"/>
    </source>
</evidence>
<dbReference type="GO" id="GO:0030246">
    <property type="term" value="F:carbohydrate binding"/>
    <property type="evidence" value="ECO:0007669"/>
    <property type="project" value="InterPro"/>
</dbReference>
<dbReference type="SUPFAM" id="SSF81296">
    <property type="entry name" value="E set domains"/>
    <property type="match status" value="1"/>
</dbReference>
<dbReference type="InterPro" id="IPR014756">
    <property type="entry name" value="Ig_E-set"/>
</dbReference>
<protein>
    <submittedName>
        <fullName evidence="10">Chitin-binding protein</fullName>
    </submittedName>
</protein>
<keyword evidence="7" id="KW-0624">Polysaccharide degradation</keyword>
<feature type="domain" description="Fibronectin type-III" evidence="9">
    <location>
        <begin position="352"/>
        <end position="439"/>
    </location>
</feature>
<dbReference type="CDD" id="cd21177">
    <property type="entry name" value="LPMO_AA10"/>
    <property type="match status" value="1"/>
</dbReference>
<evidence type="ECO:0000256" key="7">
    <source>
        <dbReference type="ARBA" id="ARBA00023326"/>
    </source>
</evidence>
<evidence type="ECO:0000256" key="8">
    <source>
        <dbReference type="SAM" id="Phobius"/>
    </source>
</evidence>
<dbReference type="GO" id="GO:0004553">
    <property type="term" value="F:hydrolase activity, hydrolyzing O-glycosyl compounds"/>
    <property type="evidence" value="ECO:0007669"/>
    <property type="project" value="InterPro"/>
</dbReference>
<keyword evidence="3" id="KW-0732">Signal</keyword>
<evidence type="ECO:0000313" key="10">
    <source>
        <dbReference type="EMBL" id="NEW06292.1"/>
    </source>
</evidence>
<dbReference type="GO" id="GO:0005576">
    <property type="term" value="C:extracellular region"/>
    <property type="evidence" value="ECO:0007669"/>
    <property type="project" value="UniProtKB-SubCell"/>
</dbReference>
<dbReference type="CDD" id="cd12214">
    <property type="entry name" value="ChiA1_BD"/>
    <property type="match status" value="1"/>
</dbReference>
<reference evidence="10" key="1">
    <citation type="submission" date="2020-02" db="EMBL/GenBank/DDBJ databases">
        <authorList>
            <person name="Shen X.-R."/>
            <person name="Zhang Y.-X."/>
        </authorList>
    </citation>
    <scope>NUCLEOTIDE SEQUENCE</scope>
    <source>
        <strain evidence="10">SYP-B3998</strain>
    </source>
</reference>
<keyword evidence="2" id="KW-0964">Secreted</keyword>
<keyword evidence="8" id="KW-1133">Transmembrane helix</keyword>
<evidence type="ECO:0000256" key="1">
    <source>
        <dbReference type="ARBA" id="ARBA00004613"/>
    </source>
</evidence>